<feature type="transmembrane region" description="Helical" evidence="6">
    <location>
        <begin position="163"/>
        <end position="182"/>
    </location>
</feature>
<dbReference type="InterPro" id="IPR044961">
    <property type="entry name" value="MS5/SDI1"/>
</dbReference>
<keyword evidence="3" id="KW-0802">TPR repeat</keyword>
<sequence length="210" mass="23281">MMQHHHQLDQWLAGGGVGGVLRPTKSAHFSPVKPVAVYMLRTHSDSFHVAHKVPVGDTPYVCAKRVQDPEKAIALFWGAINVGDRVDSVLKDMSIMMKQQNHAGEAIEAIKSLRVRCSNQAQESLDKLQASLPPSLPDGSRNPRWPWHCPPISSPLVVKQSSLILFMLAQLPLILPICFLAFQMRQLKGEVDIFSRADGSALFEMGNTRI</sequence>
<dbReference type="PANTHER" id="PTHR36326:SF24">
    <property type="entry name" value="OS09G0538500 PROTEIN"/>
    <property type="match status" value="1"/>
</dbReference>
<keyword evidence="6" id="KW-1133">Transmembrane helix</keyword>
<evidence type="ECO:0000256" key="3">
    <source>
        <dbReference type="ARBA" id="ARBA00022803"/>
    </source>
</evidence>
<organism evidence="7 8">
    <name type="scientific">Triticum turgidum subsp. durum</name>
    <name type="common">Durum wheat</name>
    <name type="synonym">Triticum durum</name>
    <dbReference type="NCBI Taxonomy" id="4567"/>
    <lineage>
        <taxon>Eukaryota</taxon>
        <taxon>Viridiplantae</taxon>
        <taxon>Streptophyta</taxon>
        <taxon>Embryophyta</taxon>
        <taxon>Tracheophyta</taxon>
        <taxon>Spermatophyta</taxon>
        <taxon>Magnoliopsida</taxon>
        <taxon>Liliopsida</taxon>
        <taxon>Poales</taxon>
        <taxon>Poaceae</taxon>
        <taxon>BOP clade</taxon>
        <taxon>Pooideae</taxon>
        <taxon>Triticodae</taxon>
        <taxon>Triticeae</taxon>
        <taxon>Triticinae</taxon>
        <taxon>Triticum</taxon>
    </lineage>
</organism>
<keyword evidence="6" id="KW-0812">Transmembrane</keyword>
<dbReference type="GO" id="GO:0005634">
    <property type="term" value="C:nucleus"/>
    <property type="evidence" value="ECO:0007669"/>
    <property type="project" value="UniProtKB-SubCell"/>
</dbReference>
<comment type="subcellular location">
    <subcellularLocation>
        <location evidence="1">Nucleus</location>
    </subcellularLocation>
</comment>
<evidence type="ECO:0000313" key="7">
    <source>
        <dbReference type="EMBL" id="VAH85391.1"/>
    </source>
</evidence>
<protein>
    <submittedName>
        <fullName evidence="7">Uncharacterized protein</fullName>
    </submittedName>
</protein>
<evidence type="ECO:0000256" key="2">
    <source>
        <dbReference type="ARBA" id="ARBA00022737"/>
    </source>
</evidence>
<keyword evidence="6" id="KW-0472">Membrane</keyword>
<evidence type="ECO:0000313" key="8">
    <source>
        <dbReference type="Proteomes" id="UP000324705"/>
    </source>
</evidence>
<gene>
    <name evidence="7" type="ORF">TRITD_3Bv1G263920</name>
</gene>
<dbReference type="AlphaFoldDB" id="A0A9R1S9Q4"/>
<evidence type="ECO:0000256" key="5">
    <source>
        <dbReference type="ARBA" id="ARBA00023242"/>
    </source>
</evidence>
<evidence type="ECO:0000256" key="1">
    <source>
        <dbReference type="ARBA" id="ARBA00004123"/>
    </source>
</evidence>
<dbReference type="Proteomes" id="UP000324705">
    <property type="component" value="Chromosome 3B"/>
</dbReference>
<dbReference type="EMBL" id="LT934116">
    <property type="protein sequence ID" value="VAH85391.1"/>
    <property type="molecule type" value="Genomic_DNA"/>
</dbReference>
<dbReference type="Gramene" id="TRITD3Bv1G263920.1">
    <property type="protein sequence ID" value="TRITD3Bv1G263920.1"/>
    <property type="gene ID" value="TRITD3Bv1G263920"/>
</dbReference>
<keyword evidence="4" id="KW-0175">Coiled coil</keyword>
<keyword evidence="8" id="KW-1185">Reference proteome</keyword>
<keyword evidence="2" id="KW-0677">Repeat</keyword>
<keyword evidence="5" id="KW-0539">Nucleus</keyword>
<name>A0A9R1S9Q4_TRITD</name>
<accession>A0A9R1S9Q4</accession>
<evidence type="ECO:0000256" key="6">
    <source>
        <dbReference type="SAM" id="Phobius"/>
    </source>
</evidence>
<reference evidence="7 8" key="1">
    <citation type="submission" date="2017-09" db="EMBL/GenBank/DDBJ databases">
        <authorList>
            <consortium name="International Durum Wheat Genome Sequencing Consortium (IDWGSC)"/>
            <person name="Milanesi L."/>
        </authorList>
    </citation>
    <scope>NUCLEOTIDE SEQUENCE [LARGE SCALE GENOMIC DNA]</scope>
    <source>
        <strain evidence="8">cv. Svevo</strain>
    </source>
</reference>
<dbReference type="PANTHER" id="PTHR36326">
    <property type="entry name" value="PROTEIN POLLENLESS 3-LIKE 2"/>
    <property type="match status" value="1"/>
</dbReference>
<proteinExistence type="predicted"/>
<evidence type="ECO:0000256" key="4">
    <source>
        <dbReference type="ARBA" id="ARBA00023054"/>
    </source>
</evidence>